<name>A0AA40EW21_9PEZI</name>
<feature type="compositionally biased region" description="Basic residues" evidence="1">
    <location>
        <begin position="333"/>
        <end position="343"/>
    </location>
</feature>
<proteinExistence type="predicted"/>
<keyword evidence="2" id="KW-1133">Transmembrane helix</keyword>
<dbReference type="InterPro" id="IPR050307">
    <property type="entry name" value="Sterol_Desaturase_Related"/>
</dbReference>
<keyword evidence="4" id="KW-1185">Reference proteome</keyword>
<evidence type="ECO:0008006" key="5">
    <source>
        <dbReference type="Google" id="ProtNLM"/>
    </source>
</evidence>
<comment type="caution">
    <text evidence="3">The sequence shown here is derived from an EMBL/GenBank/DDBJ whole genome shotgun (WGS) entry which is preliminary data.</text>
</comment>
<keyword evidence="2" id="KW-0812">Transmembrane</keyword>
<sequence>MDLLMSLPIASYFFSSSLTSWSTSLNLLFFYMTWSTLVLSHSPLKIELIATTALRIVFWLVPSLFFLLVDTLLPSLSESIKHNGPRSLPPRDPVALSRLVGLALLNLALSTAAEAGLSSLIALATKRPVFHTATTLPLPWQIAKHLVLLFLLREVFTYLIHRHLLHNPSSPSPLPRRLTALHASHAHSHPGPHALLHNVDHPLPFLLHRFVPLYLPAAALSVLPLPFAVAGGGIHLLTYLLFIALATVESTLAMSGYTVVPGILMGGVTRRTAAHYACRGRGNYGCWGVMDWACGTSVGGSDVVGDVKREADKHRLGEKSEGAMRDGMEGLRRSMRVRSKRAE</sequence>
<feature type="compositionally biased region" description="Basic and acidic residues" evidence="1">
    <location>
        <begin position="316"/>
        <end position="332"/>
    </location>
</feature>
<accession>A0AA40EW21</accession>
<evidence type="ECO:0000256" key="2">
    <source>
        <dbReference type="SAM" id="Phobius"/>
    </source>
</evidence>
<reference evidence="3" key="1">
    <citation type="submission" date="2023-06" db="EMBL/GenBank/DDBJ databases">
        <title>Genome-scale phylogeny and comparative genomics of the fungal order Sordariales.</title>
        <authorList>
            <consortium name="Lawrence Berkeley National Laboratory"/>
            <person name="Hensen N."/>
            <person name="Bonometti L."/>
            <person name="Westerberg I."/>
            <person name="Brannstrom I.O."/>
            <person name="Guillou S."/>
            <person name="Cros-Aarteil S."/>
            <person name="Calhoun S."/>
            <person name="Haridas S."/>
            <person name="Kuo A."/>
            <person name="Mondo S."/>
            <person name="Pangilinan J."/>
            <person name="Riley R."/>
            <person name="LaButti K."/>
            <person name="Andreopoulos B."/>
            <person name="Lipzen A."/>
            <person name="Chen C."/>
            <person name="Yanf M."/>
            <person name="Daum C."/>
            <person name="Ng V."/>
            <person name="Clum A."/>
            <person name="Steindorff A."/>
            <person name="Ohm R."/>
            <person name="Martin F."/>
            <person name="Silar P."/>
            <person name="Natvig D."/>
            <person name="Lalanne C."/>
            <person name="Gautier V."/>
            <person name="Ament-velasquez S.L."/>
            <person name="Kruys A."/>
            <person name="Hutchinson M.I."/>
            <person name="Powell A.J."/>
            <person name="Barry K."/>
            <person name="Miller A.N."/>
            <person name="Grigoriev I.V."/>
            <person name="Debuchy R."/>
            <person name="Gladieux P."/>
            <person name="Thoren M.H."/>
            <person name="Johannesson H."/>
        </authorList>
    </citation>
    <scope>NUCLEOTIDE SEQUENCE</scope>
    <source>
        <strain evidence="3">SMH3187-1</strain>
    </source>
</reference>
<dbReference type="Proteomes" id="UP001172155">
    <property type="component" value="Unassembled WGS sequence"/>
</dbReference>
<gene>
    <name evidence="3" type="ORF">B0T18DRAFT_438433</name>
</gene>
<dbReference type="AlphaFoldDB" id="A0AA40EW21"/>
<evidence type="ECO:0000313" key="4">
    <source>
        <dbReference type="Proteomes" id="UP001172155"/>
    </source>
</evidence>
<evidence type="ECO:0000313" key="3">
    <source>
        <dbReference type="EMBL" id="KAK0746451.1"/>
    </source>
</evidence>
<dbReference type="EMBL" id="JAUKUD010000004">
    <property type="protein sequence ID" value="KAK0746451.1"/>
    <property type="molecule type" value="Genomic_DNA"/>
</dbReference>
<feature type="transmembrane region" description="Helical" evidence="2">
    <location>
        <begin position="52"/>
        <end position="73"/>
    </location>
</feature>
<organism evidence="3 4">
    <name type="scientific">Schizothecium vesticola</name>
    <dbReference type="NCBI Taxonomy" id="314040"/>
    <lineage>
        <taxon>Eukaryota</taxon>
        <taxon>Fungi</taxon>
        <taxon>Dikarya</taxon>
        <taxon>Ascomycota</taxon>
        <taxon>Pezizomycotina</taxon>
        <taxon>Sordariomycetes</taxon>
        <taxon>Sordariomycetidae</taxon>
        <taxon>Sordariales</taxon>
        <taxon>Schizotheciaceae</taxon>
        <taxon>Schizothecium</taxon>
    </lineage>
</organism>
<evidence type="ECO:0000256" key="1">
    <source>
        <dbReference type="SAM" id="MobiDB-lite"/>
    </source>
</evidence>
<feature type="transmembrane region" description="Helical" evidence="2">
    <location>
        <begin position="211"/>
        <end position="230"/>
    </location>
</feature>
<keyword evidence="2" id="KW-0472">Membrane</keyword>
<dbReference type="PANTHER" id="PTHR11863">
    <property type="entry name" value="STEROL DESATURASE"/>
    <property type="match status" value="1"/>
</dbReference>
<protein>
    <recommendedName>
        <fullName evidence="5">Fatty acid hydroxylase domain-containing protein</fullName>
    </recommendedName>
</protein>
<feature type="transmembrane region" description="Helical" evidence="2">
    <location>
        <begin position="12"/>
        <end position="32"/>
    </location>
</feature>
<feature type="region of interest" description="Disordered" evidence="1">
    <location>
        <begin position="316"/>
        <end position="343"/>
    </location>
</feature>
<feature type="transmembrane region" description="Helical" evidence="2">
    <location>
        <begin position="236"/>
        <end position="260"/>
    </location>
</feature>